<dbReference type="CTD" id="122651"/>
<dbReference type="OMA" id="KCGQNLG"/>
<dbReference type="GO" id="GO:0050830">
    <property type="term" value="P:defense response to Gram-positive bacterium"/>
    <property type="evidence" value="ECO:0007669"/>
    <property type="project" value="TreeGrafter"/>
</dbReference>
<dbReference type="Ensembl" id="ENSOCUT00000017310.1">
    <property type="protein sequence ID" value="ENSOCUP00000014874.1"/>
    <property type="gene ID" value="ENSOCUG00000017315.1"/>
</dbReference>
<dbReference type="Bgee" id="ENSOCUG00000017315">
    <property type="expression patterns" value="Expressed in testis"/>
</dbReference>
<dbReference type="GO" id="GO:0003676">
    <property type="term" value="F:nucleic acid binding"/>
    <property type="evidence" value="ECO:0007669"/>
    <property type="project" value="InterPro"/>
</dbReference>
<comment type="similarity">
    <text evidence="1">Belongs to the pancreatic ribonuclease family.</text>
</comment>
<dbReference type="EMBL" id="HG328995">
    <property type="protein sequence ID" value="CDG32071.1"/>
    <property type="molecule type" value="Genomic_DNA"/>
</dbReference>
<evidence type="ECO:0000313" key="4">
    <source>
        <dbReference type="Ensembl" id="ENSOCUP00000014874.1"/>
    </source>
</evidence>
<reference evidence="4 5" key="1">
    <citation type="journal article" date="2011" name="Nature">
        <title>A high-resolution map of human evolutionary constraint using 29 mammals.</title>
        <authorList>
            <person name="Lindblad-Toh K."/>
            <person name="Garber M."/>
            <person name="Zuk O."/>
            <person name="Lin M.F."/>
            <person name="Parker B.J."/>
            <person name="Washietl S."/>
            <person name="Kheradpour P."/>
            <person name="Ernst J."/>
            <person name="Jordan G."/>
            <person name="Mauceli E."/>
            <person name="Ward L.D."/>
            <person name="Lowe C.B."/>
            <person name="Holloway A.K."/>
            <person name="Clamp M."/>
            <person name="Gnerre S."/>
            <person name="Alfoldi J."/>
            <person name="Beal K."/>
            <person name="Chang J."/>
            <person name="Clawson H."/>
            <person name="Cuff J."/>
            <person name="Di Palma F."/>
            <person name="Fitzgerald S."/>
            <person name="Flicek P."/>
            <person name="Guttman M."/>
            <person name="Hubisz M.J."/>
            <person name="Jaffe D.B."/>
            <person name="Jungreis I."/>
            <person name="Kent W.J."/>
            <person name="Kostka D."/>
            <person name="Lara M."/>
            <person name="Martins A.L."/>
            <person name="Massingham T."/>
            <person name="Moltke I."/>
            <person name="Raney B.J."/>
            <person name="Rasmussen M.D."/>
            <person name="Robinson J."/>
            <person name="Stark A."/>
            <person name="Vilella A.J."/>
            <person name="Wen J."/>
            <person name="Xie X."/>
            <person name="Zody M.C."/>
            <person name="Baldwin J."/>
            <person name="Bloom T."/>
            <person name="Chin C.W."/>
            <person name="Heiman D."/>
            <person name="Nicol R."/>
            <person name="Nusbaum C."/>
            <person name="Young S."/>
            <person name="Wilkinson J."/>
            <person name="Worley K.C."/>
            <person name="Kovar C.L."/>
            <person name="Muzny D.M."/>
            <person name="Gibbs R.A."/>
            <person name="Cree A."/>
            <person name="Dihn H.H."/>
            <person name="Fowler G."/>
            <person name="Jhangiani S."/>
            <person name="Joshi V."/>
            <person name="Lee S."/>
            <person name="Lewis L.R."/>
            <person name="Nazareth L.V."/>
            <person name="Okwuonu G."/>
            <person name="Santibanez J."/>
            <person name="Warren W.C."/>
            <person name="Mardis E.R."/>
            <person name="Weinstock G.M."/>
            <person name="Wilson R.K."/>
            <person name="Delehaunty K."/>
            <person name="Dooling D."/>
            <person name="Fronik C."/>
            <person name="Fulton L."/>
            <person name="Fulton B."/>
            <person name="Graves T."/>
            <person name="Minx P."/>
            <person name="Sodergren E."/>
            <person name="Birney E."/>
            <person name="Margulies E.H."/>
            <person name="Herrero J."/>
            <person name="Green E.D."/>
            <person name="Haussler D."/>
            <person name="Siepel A."/>
            <person name="Goldman N."/>
            <person name="Pollard K.S."/>
            <person name="Pedersen J.S."/>
            <person name="Lander E.S."/>
            <person name="Kellis M."/>
        </authorList>
    </citation>
    <scope>NUCLEOTIDE SEQUENCE [LARGE SCALE GENOMIC DNA]</scope>
    <source>
        <strain evidence="4 5">Thorbecke inbred</strain>
    </source>
</reference>
<keyword evidence="2" id="KW-0732">Signal</keyword>
<evidence type="ECO:0000313" key="3">
    <source>
        <dbReference type="EMBL" id="CDG32071.1"/>
    </source>
</evidence>
<feature type="chain" id="PRO_5015091445" evidence="2">
    <location>
        <begin position="18"/>
        <end position="198"/>
    </location>
</feature>
<dbReference type="PANTHER" id="PTHR11437">
    <property type="entry name" value="RIBONUCLEASE"/>
    <property type="match status" value="1"/>
</dbReference>
<feature type="signal peptide" evidence="2">
    <location>
        <begin position="1"/>
        <end position="17"/>
    </location>
</feature>
<dbReference type="Gene3D" id="3.10.130.10">
    <property type="entry name" value="Ribonuclease A-like domain"/>
    <property type="match status" value="1"/>
</dbReference>
<dbReference type="RefSeq" id="XP_002718083.1">
    <property type="nucleotide sequence ID" value="XM_002718037.5"/>
</dbReference>
<dbReference type="InterPro" id="IPR001427">
    <property type="entry name" value="RNaseA"/>
</dbReference>
<dbReference type="eggNOG" id="ENOG502RR9B">
    <property type="taxonomic scope" value="Eukaryota"/>
</dbReference>
<dbReference type="AlphaFoldDB" id="G1TDF7"/>
<dbReference type="GeneID" id="100350102"/>
<dbReference type="InterPro" id="IPR036816">
    <property type="entry name" value="RNaseA-like_dom_sf"/>
</dbReference>
<organism evidence="4 5">
    <name type="scientific">Oryctolagus cuniculus</name>
    <name type="common">Rabbit</name>
    <dbReference type="NCBI Taxonomy" id="9986"/>
    <lineage>
        <taxon>Eukaryota</taxon>
        <taxon>Metazoa</taxon>
        <taxon>Chordata</taxon>
        <taxon>Craniata</taxon>
        <taxon>Vertebrata</taxon>
        <taxon>Euteleostomi</taxon>
        <taxon>Mammalia</taxon>
        <taxon>Eutheria</taxon>
        <taxon>Euarchontoglires</taxon>
        <taxon>Glires</taxon>
        <taxon>Lagomorpha</taxon>
        <taxon>Leporidae</taxon>
        <taxon>Oryctolagus</taxon>
    </lineage>
</organism>
<protein>
    <submittedName>
        <fullName evidence="3">Ribonuclease A J1</fullName>
    </submittedName>
    <submittedName>
        <fullName evidence="4">Ribonuclease A family member 11 (inactive)</fullName>
    </submittedName>
</protein>
<name>G1TDF7_RABIT</name>
<dbReference type="STRING" id="9986.ENSOCUP00000014874"/>
<dbReference type="HOGENOM" id="CLU_122912_0_0_1"/>
<reference evidence="3" key="3">
    <citation type="journal article" date="2016" name="Data Brief">
        <title>Curated eutherian third party data gene data sets.</title>
        <authorList>
            <person name="Premzl M."/>
        </authorList>
    </citation>
    <scope>NUCLEOTIDE SEQUENCE</scope>
</reference>
<evidence type="ECO:0000256" key="2">
    <source>
        <dbReference type="SAM" id="SignalP"/>
    </source>
</evidence>
<evidence type="ECO:0000313" key="5">
    <source>
        <dbReference type="Proteomes" id="UP000001811"/>
    </source>
</evidence>
<dbReference type="PANTHER" id="PTHR11437:SF22">
    <property type="entry name" value="RIBONUCLEASE 11-RELATED"/>
    <property type="match status" value="1"/>
</dbReference>
<dbReference type="PaxDb" id="9986-ENSOCUP00000014874"/>
<sequence length="198" mass="21800">METSLLLLSLGLVLTGASESTVEVTKEEFAAKKVQYALAKSGRETQTDKVLMNLTLLDKNTSPILSKDMMSSSLLTLRKLQYRIPKVNSLSSDRECCNEVTIWRKASEANGSCRLSNDLTCGTMEGIRGVQKMPSCKCGENPGVSCCQRAEPEKTMCQLPTGRQFPRCRYHSVTSLKKLLTVLTGHSLMSWLVSGSKL</sequence>
<keyword evidence="5" id="KW-1185">Reference proteome</keyword>
<dbReference type="Proteomes" id="UP000001811">
    <property type="component" value="Chromosome 17"/>
</dbReference>
<gene>
    <name evidence="4" type="primary">RNASE11</name>
    <name evidence="3" type="synonym">RAJ1</name>
</gene>
<reference evidence="3" key="4">
    <citation type="journal article" date="2019" name="Gene Rep">
        <title>Eutherian third-party data gene collections.</title>
        <authorList>
            <person name="Premzl M."/>
        </authorList>
    </citation>
    <scope>NUCLEOTIDE SEQUENCE</scope>
</reference>
<reference evidence="4" key="5">
    <citation type="submission" date="2025-05" db="UniProtKB">
        <authorList>
            <consortium name="Ensembl"/>
        </authorList>
    </citation>
    <scope>IDENTIFICATION</scope>
    <source>
        <strain evidence="4">Thorbecke</strain>
    </source>
</reference>
<dbReference type="KEGG" id="ocu:100350102"/>
<evidence type="ECO:0000256" key="1">
    <source>
        <dbReference type="ARBA" id="ARBA00005600"/>
    </source>
</evidence>
<proteinExistence type="inferred from homology"/>
<dbReference type="GeneTree" id="ENSGT00510000049471"/>
<accession>G1TDF7</accession>
<dbReference type="SUPFAM" id="SSF54076">
    <property type="entry name" value="RNase A-like"/>
    <property type="match status" value="1"/>
</dbReference>
<reference evidence="3" key="2">
    <citation type="journal article" date="2014" name="Mol. Genet. Genomics">
        <title>Comparative genomic analysis of eutherian ribonuclease A genes.</title>
        <authorList>
            <person name="Premzl M."/>
        </authorList>
    </citation>
    <scope>NUCLEOTIDE SEQUENCE</scope>
</reference>
<dbReference type="EMBL" id="AAGW02024238">
    <property type="status" value="NOT_ANNOTATED_CDS"/>
    <property type="molecule type" value="Genomic_DNA"/>
</dbReference>
<dbReference type="OrthoDB" id="9619113at2759"/>